<accession>A0AAV9DP80</accession>
<dbReference type="EMBL" id="JAUJYO010000012">
    <property type="protein sequence ID" value="KAK1302756.1"/>
    <property type="molecule type" value="Genomic_DNA"/>
</dbReference>
<name>A0AAV9DP80_ACOCL</name>
<sequence>MINHSTFHNSSDAECSCLEGSYTKGLGLEGSDLRKFRFKMLRPCLTKEDLTSDLKACVLGRLVLRWLIFRGPFWWSVQIYPKVERQLIYCIISCGIMWGPYAQVHKGTDN</sequence>
<gene>
    <name evidence="1" type="ORF">QJS10_CPB12g01722</name>
</gene>
<dbReference type="Proteomes" id="UP001180020">
    <property type="component" value="Unassembled WGS sequence"/>
</dbReference>
<proteinExistence type="predicted"/>
<reference evidence="1" key="2">
    <citation type="submission" date="2023-06" db="EMBL/GenBank/DDBJ databases">
        <authorList>
            <person name="Ma L."/>
            <person name="Liu K.-W."/>
            <person name="Li Z."/>
            <person name="Hsiao Y.-Y."/>
            <person name="Qi Y."/>
            <person name="Fu T."/>
            <person name="Tang G."/>
            <person name="Zhang D."/>
            <person name="Sun W.-H."/>
            <person name="Liu D.-K."/>
            <person name="Li Y."/>
            <person name="Chen G.-Z."/>
            <person name="Liu X.-D."/>
            <person name="Liao X.-Y."/>
            <person name="Jiang Y.-T."/>
            <person name="Yu X."/>
            <person name="Hao Y."/>
            <person name="Huang J."/>
            <person name="Zhao X.-W."/>
            <person name="Ke S."/>
            <person name="Chen Y.-Y."/>
            <person name="Wu W.-L."/>
            <person name="Hsu J.-L."/>
            <person name="Lin Y.-F."/>
            <person name="Huang M.-D."/>
            <person name="Li C.-Y."/>
            <person name="Huang L."/>
            <person name="Wang Z.-W."/>
            <person name="Zhao X."/>
            <person name="Zhong W.-Y."/>
            <person name="Peng D.-H."/>
            <person name="Ahmad S."/>
            <person name="Lan S."/>
            <person name="Zhang J.-S."/>
            <person name="Tsai W.-C."/>
            <person name="Van De Peer Y."/>
            <person name="Liu Z.-J."/>
        </authorList>
    </citation>
    <scope>NUCLEOTIDE SEQUENCE</scope>
    <source>
        <strain evidence="1">CP</strain>
        <tissue evidence="1">Leaves</tissue>
    </source>
</reference>
<organism evidence="1 2">
    <name type="scientific">Acorus calamus</name>
    <name type="common">Sweet flag</name>
    <dbReference type="NCBI Taxonomy" id="4465"/>
    <lineage>
        <taxon>Eukaryota</taxon>
        <taxon>Viridiplantae</taxon>
        <taxon>Streptophyta</taxon>
        <taxon>Embryophyta</taxon>
        <taxon>Tracheophyta</taxon>
        <taxon>Spermatophyta</taxon>
        <taxon>Magnoliopsida</taxon>
        <taxon>Liliopsida</taxon>
        <taxon>Acoraceae</taxon>
        <taxon>Acorus</taxon>
    </lineage>
</organism>
<reference evidence="1" key="1">
    <citation type="journal article" date="2023" name="Nat. Commun.">
        <title>Diploid and tetraploid genomes of Acorus and the evolution of monocots.</title>
        <authorList>
            <person name="Ma L."/>
            <person name="Liu K.W."/>
            <person name="Li Z."/>
            <person name="Hsiao Y.Y."/>
            <person name="Qi Y."/>
            <person name="Fu T."/>
            <person name="Tang G.D."/>
            <person name="Zhang D."/>
            <person name="Sun W.H."/>
            <person name="Liu D.K."/>
            <person name="Li Y."/>
            <person name="Chen G.Z."/>
            <person name="Liu X.D."/>
            <person name="Liao X.Y."/>
            <person name="Jiang Y.T."/>
            <person name="Yu X."/>
            <person name="Hao Y."/>
            <person name="Huang J."/>
            <person name="Zhao X.W."/>
            <person name="Ke S."/>
            <person name="Chen Y.Y."/>
            <person name="Wu W.L."/>
            <person name="Hsu J.L."/>
            <person name="Lin Y.F."/>
            <person name="Huang M.D."/>
            <person name="Li C.Y."/>
            <person name="Huang L."/>
            <person name="Wang Z.W."/>
            <person name="Zhao X."/>
            <person name="Zhong W.Y."/>
            <person name="Peng D.H."/>
            <person name="Ahmad S."/>
            <person name="Lan S."/>
            <person name="Zhang J.S."/>
            <person name="Tsai W.C."/>
            <person name="Van de Peer Y."/>
            <person name="Liu Z.J."/>
        </authorList>
    </citation>
    <scope>NUCLEOTIDE SEQUENCE</scope>
    <source>
        <strain evidence="1">CP</strain>
    </source>
</reference>
<dbReference type="AlphaFoldDB" id="A0AAV9DP80"/>
<evidence type="ECO:0000313" key="2">
    <source>
        <dbReference type="Proteomes" id="UP001180020"/>
    </source>
</evidence>
<keyword evidence="2" id="KW-1185">Reference proteome</keyword>
<comment type="caution">
    <text evidence="1">The sequence shown here is derived from an EMBL/GenBank/DDBJ whole genome shotgun (WGS) entry which is preliminary data.</text>
</comment>
<protein>
    <submittedName>
        <fullName evidence="1">Uncharacterized protein</fullName>
    </submittedName>
</protein>
<evidence type="ECO:0000313" key="1">
    <source>
        <dbReference type="EMBL" id="KAK1302756.1"/>
    </source>
</evidence>